<evidence type="ECO:0000256" key="2">
    <source>
        <dbReference type="ARBA" id="ARBA00023242"/>
    </source>
</evidence>
<dbReference type="GO" id="GO:0005634">
    <property type="term" value="C:nucleus"/>
    <property type="evidence" value="ECO:0007669"/>
    <property type="project" value="UniProtKB-SubCell"/>
</dbReference>
<dbReference type="AlphaFoldDB" id="A0A366RAE4"/>
<dbReference type="GeneID" id="41997690"/>
<dbReference type="InterPro" id="IPR021858">
    <property type="entry name" value="Fun_TF"/>
</dbReference>
<accession>A0A366RAE4</accession>
<dbReference type="GO" id="GO:0003700">
    <property type="term" value="F:DNA-binding transcription factor activity"/>
    <property type="evidence" value="ECO:0007669"/>
    <property type="project" value="TreeGrafter"/>
</dbReference>
<sequence>MPSWMDGGQNEKEERQRIKFAVKKNFKRQKKAQARQLRGHKQTTRRQAKSTAEGLQHSGTVSVNSGSATRSTPQSLQSRILSGQSFTEPLQYDEASLLMHYLDHVFPYQYPCYDKAKWSRGWLLWLLSRNGPLYRASLGLAAFHQRSLTGEANNDRLELEFHTKAVRQLHDFLTSMNITALEPENETLVEIITCGVALISFEVLRGSTADWQSHLCAMASIAVTMHHQPQLPKSPDQLVGSRGIAAIEFHIPVLLWMDLLACVATQEKPKLPYDQWLGPNCTFQLGDIMGCHNPVMKAIGDLAVLSQWKLNFVTGDLGHSEFNLRARQIEDSLENVMDTTPMKPSGSEQQPNQNSVTRIFATATLAQLASLSSNAPDAIASSRVRRAVSRVVLEIQMAGQTVTPRQLSWPLCVAGCLADQDQQGFFEAFLNPVVSEGSGMIGNCGTIRNILKACWANKIERPNERWDCSSTMKQMGIHALLI</sequence>
<evidence type="ECO:0000313" key="4">
    <source>
        <dbReference type="EMBL" id="RBR13290.1"/>
    </source>
</evidence>
<dbReference type="PANTHER" id="PTHR37534">
    <property type="entry name" value="TRANSCRIPTIONAL ACTIVATOR PROTEIN UGA3"/>
    <property type="match status" value="1"/>
</dbReference>
<keyword evidence="2" id="KW-0539">Nucleus</keyword>
<dbReference type="GO" id="GO:0045944">
    <property type="term" value="P:positive regulation of transcription by RNA polymerase II"/>
    <property type="evidence" value="ECO:0007669"/>
    <property type="project" value="TreeGrafter"/>
</dbReference>
<dbReference type="GO" id="GO:0000976">
    <property type="term" value="F:transcription cis-regulatory region binding"/>
    <property type="evidence" value="ECO:0007669"/>
    <property type="project" value="TreeGrafter"/>
</dbReference>
<dbReference type="OrthoDB" id="5213892at2759"/>
<dbReference type="Pfam" id="PF11951">
    <property type="entry name" value="Fungal_trans_2"/>
    <property type="match status" value="1"/>
</dbReference>
<evidence type="ECO:0000256" key="3">
    <source>
        <dbReference type="SAM" id="MobiDB-lite"/>
    </source>
</evidence>
<evidence type="ECO:0000256" key="1">
    <source>
        <dbReference type="ARBA" id="ARBA00004123"/>
    </source>
</evidence>
<feature type="compositionally biased region" description="Basic residues" evidence="3">
    <location>
        <begin position="22"/>
        <end position="48"/>
    </location>
</feature>
<comment type="subcellular location">
    <subcellularLocation>
        <location evidence="1">Nucleus</location>
    </subcellularLocation>
</comment>
<gene>
    <name evidence="4" type="ORF">FIESC28_08256</name>
</gene>
<proteinExistence type="predicted"/>
<feature type="region of interest" description="Disordered" evidence="3">
    <location>
        <begin position="22"/>
        <end position="76"/>
    </location>
</feature>
<feature type="compositionally biased region" description="Polar residues" evidence="3">
    <location>
        <begin position="57"/>
        <end position="76"/>
    </location>
</feature>
<evidence type="ECO:0000313" key="5">
    <source>
        <dbReference type="Proteomes" id="UP000253153"/>
    </source>
</evidence>
<dbReference type="PANTHER" id="PTHR37534:SF26">
    <property type="entry name" value="TRANSCRIPTION FACTOR, PUTATIVE-RELATED"/>
    <property type="match status" value="1"/>
</dbReference>
<dbReference type="EMBL" id="QKXC01000186">
    <property type="protein sequence ID" value="RBR13290.1"/>
    <property type="molecule type" value="Genomic_DNA"/>
</dbReference>
<keyword evidence="5" id="KW-1185">Reference proteome</keyword>
<protein>
    <submittedName>
        <fullName evidence="4">Uncharacterized protein</fullName>
    </submittedName>
</protein>
<name>A0A366RAE4_9HYPO</name>
<comment type="caution">
    <text evidence="4">The sequence shown here is derived from an EMBL/GenBank/DDBJ whole genome shotgun (WGS) entry which is preliminary data.</text>
</comment>
<organism evidence="4 5">
    <name type="scientific">Fusarium coffeatum</name>
    <dbReference type="NCBI Taxonomy" id="231269"/>
    <lineage>
        <taxon>Eukaryota</taxon>
        <taxon>Fungi</taxon>
        <taxon>Dikarya</taxon>
        <taxon>Ascomycota</taxon>
        <taxon>Pezizomycotina</taxon>
        <taxon>Sordariomycetes</taxon>
        <taxon>Hypocreomycetidae</taxon>
        <taxon>Hypocreales</taxon>
        <taxon>Nectriaceae</taxon>
        <taxon>Fusarium</taxon>
        <taxon>Fusarium incarnatum-equiseti species complex</taxon>
    </lineage>
</organism>
<reference evidence="4 5" key="1">
    <citation type="submission" date="2018-06" db="EMBL/GenBank/DDBJ databases">
        <title>Fusarium incarnatum-equiseti species complex species 28.</title>
        <authorList>
            <person name="Gardiner D.M."/>
        </authorList>
    </citation>
    <scope>NUCLEOTIDE SEQUENCE [LARGE SCALE GENOMIC DNA]</scope>
    <source>
        <strain evidence="4 5">FIESC_28</strain>
    </source>
</reference>
<dbReference type="RefSeq" id="XP_031013549.1">
    <property type="nucleotide sequence ID" value="XM_031162394.1"/>
</dbReference>
<dbReference type="Proteomes" id="UP000253153">
    <property type="component" value="Unassembled WGS sequence"/>
</dbReference>